<name>A0A6A5UXB3_9PLEO</name>
<keyword evidence="3" id="KW-1185">Reference proteome</keyword>
<dbReference type="EMBL" id="ML976720">
    <property type="protein sequence ID" value="KAF1968442.1"/>
    <property type="molecule type" value="Genomic_DNA"/>
</dbReference>
<evidence type="ECO:0000256" key="1">
    <source>
        <dbReference type="SAM" id="MobiDB-lite"/>
    </source>
</evidence>
<protein>
    <submittedName>
        <fullName evidence="2">Uncharacterized protein</fullName>
    </submittedName>
</protein>
<feature type="compositionally biased region" description="Low complexity" evidence="1">
    <location>
        <begin position="201"/>
        <end position="213"/>
    </location>
</feature>
<proteinExistence type="predicted"/>
<sequence>MTIFSRIKRASKAPGELQITSVTEPAGIIPSSPTRPAPLPPIDLDKPAVVLTADEVRARIAANRKRQSDIIRRSAALSYTPQSCAMSEYSLPGSGWQTHRIKEPTSIEAILREMPVRDAELLPPPLVMRGRASIQNNRTLSRRHSGEEFYAYSNPRPVPLPPPIKTHALPPPRSRSRRLTKTKQSSPLSTVSTQQDEEYFSSSSRDSARNSASTTDSVASLATSTSSIVTEQVETKRTSIKIPNFSKPSFAARREMPVKELDISLPYSSNAEGVEEQVKTAKCLIPTWRYEDLRTDNELPLTVTTIPPTHTRNMSWGHTRKPSFSAYNHVAFVPSVARTELLHIVTALHRPADPRTPTTACPRTRFPGNNRSRNPGPQTR</sequence>
<reference evidence="2" key="1">
    <citation type="journal article" date="2020" name="Stud. Mycol.">
        <title>101 Dothideomycetes genomes: a test case for predicting lifestyles and emergence of pathogens.</title>
        <authorList>
            <person name="Haridas S."/>
            <person name="Albert R."/>
            <person name="Binder M."/>
            <person name="Bloem J."/>
            <person name="Labutti K."/>
            <person name="Salamov A."/>
            <person name="Andreopoulos B."/>
            <person name="Baker S."/>
            <person name="Barry K."/>
            <person name="Bills G."/>
            <person name="Bluhm B."/>
            <person name="Cannon C."/>
            <person name="Castanera R."/>
            <person name="Culley D."/>
            <person name="Daum C."/>
            <person name="Ezra D."/>
            <person name="Gonzalez J."/>
            <person name="Henrissat B."/>
            <person name="Kuo A."/>
            <person name="Liang C."/>
            <person name="Lipzen A."/>
            <person name="Lutzoni F."/>
            <person name="Magnuson J."/>
            <person name="Mondo S."/>
            <person name="Nolan M."/>
            <person name="Ohm R."/>
            <person name="Pangilinan J."/>
            <person name="Park H.-J."/>
            <person name="Ramirez L."/>
            <person name="Alfaro M."/>
            <person name="Sun H."/>
            <person name="Tritt A."/>
            <person name="Yoshinaga Y."/>
            <person name="Zwiers L.-H."/>
            <person name="Turgeon B."/>
            <person name="Goodwin S."/>
            <person name="Spatafora J."/>
            <person name="Crous P."/>
            <person name="Grigoriev I."/>
        </authorList>
    </citation>
    <scope>NUCLEOTIDE SEQUENCE</scope>
    <source>
        <strain evidence="2">CBS 107.79</strain>
    </source>
</reference>
<accession>A0A6A5UXB3</accession>
<feature type="compositionally biased region" description="Polar residues" evidence="1">
    <location>
        <begin position="182"/>
        <end position="194"/>
    </location>
</feature>
<feature type="compositionally biased region" description="Polar residues" evidence="1">
    <location>
        <begin position="214"/>
        <end position="232"/>
    </location>
</feature>
<evidence type="ECO:0000313" key="3">
    <source>
        <dbReference type="Proteomes" id="UP000800036"/>
    </source>
</evidence>
<organism evidence="2 3">
    <name type="scientific">Bimuria novae-zelandiae CBS 107.79</name>
    <dbReference type="NCBI Taxonomy" id="1447943"/>
    <lineage>
        <taxon>Eukaryota</taxon>
        <taxon>Fungi</taxon>
        <taxon>Dikarya</taxon>
        <taxon>Ascomycota</taxon>
        <taxon>Pezizomycotina</taxon>
        <taxon>Dothideomycetes</taxon>
        <taxon>Pleosporomycetidae</taxon>
        <taxon>Pleosporales</taxon>
        <taxon>Massarineae</taxon>
        <taxon>Didymosphaeriaceae</taxon>
        <taxon>Bimuria</taxon>
    </lineage>
</organism>
<feature type="compositionally biased region" description="Polar residues" evidence="1">
    <location>
        <begin position="367"/>
        <end position="380"/>
    </location>
</feature>
<dbReference type="OrthoDB" id="3783461at2759"/>
<dbReference type="AlphaFoldDB" id="A0A6A5UXB3"/>
<evidence type="ECO:0000313" key="2">
    <source>
        <dbReference type="EMBL" id="KAF1968442.1"/>
    </source>
</evidence>
<feature type="region of interest" description="Disordered" evidence="1">
    <location>
        <begin position="150"/>
        <end position="236"/>
    </location>
</feature>
<feature type="region of interest" description="Disordered" evidence="1">
    <location>
        <begin position="351"/>
        <end position="380"/>
    </location>
</feature>
<feature type="compositionally biased region" description="Low complexity" evidence="1">
    <location>
        <begin position="355"/>
        <end position="365"/>
    </location>
</feature>
<dbReference type="Proteomes" id="UP000800036">
    <property type="component" value="Unassembled WGS sequence"/>
</dbReference>
<feature type="compositionally biased region" description="Pro residues" evidence="1">
    <location>
        <begin position="156"/>
        <end position="173"/>
    </location>
</feature>
<gene>
    <name evidence="2" type="ORF">BU23DRAFT_572344</name>
</gene>